<reference evidence="9 10" key="1">
    <citation type="submission" date="2015-04" db="EMBL/GenBank/DDBJ databases">
        <title>Complete genome sequence of Schizopora paradoxa KUC8140, a cosmopolitan wood degrader in East Asia.</title>
        <authorList>
            <consortium name="DOE Joint Genome Institute"/>
            <person name="Min B."/>
            <person name="Park H."/>
            <person name="Jang Y."/>
            <person name="Kim J.-J."/>
            <person name="Kim K.H."/>
            <person name="Pangilinan J."/>
            <person name="Lipzen A."/>
            <person name="Riley R."/>
            <person name="Grigoriev I.V."/>
            <person name="Spatafora J.W."/>
            <person name="Choi I.-G."/>
        </authorList>
    </citation>
    <scope>NUCLEOTIDE SEQUENCE [LARGE SCALE GENOMIC DNA]</scope>
    <source>
        <strain evidence="9 10">KUC8140</strain>
    </source>
</reference>
<dbReference type="InterPro" id="IPR024789">
    <property type="entry name" value="APC4"/>
</dbReference>
<accession>A0A0H2S7P3</accession>
<evidence type="ECO:0000259" key="8">
    <source>
        <dbReference type="Pfam" id="PF12896"/>
    </source>
</evidence>
<dbReference type="EMBL" id="KQ085883">
    <property type="protein sequence ID" value="KLO20277.1"/>
    <property type="molecule type" value="Genomic_DNA"/>
</dbReference>
<dbReference type="GO" id="GO:0031145">
    <property type="term" value="P:anaphase-promoting complex-dependent catabolic process"/>
    <property type="evidence" value="ECO:0007669"/>
    <property type="project" value="InterPro"/>
</dbReference>
<feature type="compositionally biased region" description="Basic and acidic residues" evidence="6">
    <location>
        <begin position="222"/>
        <end position="233"/>
    </location>
</feature>
<dbReference type="InterPro" id="IPR015943">
    <property type="entry name" value="WD40/YVTN_repeat-like_dom_sf"/>
</dbReference>
<evidence type="ECO:0000256" key="4">
    <source>
        <dbReference type="ARBA" id="ARBA00022786"/>
    </source>
</evidence>
<name>A0A0H2S7P3_9AGAM</name>
<dbReference type="STRING" id="27342.A0A0H2S7P3"/>
<evidence type="ECO:0000313" key="9">
    <source>
        <dbReference type="EMBL" id="KLO20277.1"/>
    </source>
</evidence>
<sequence length="863" mass="95342">MEAESSSAIVSLAYVRLQLKSRLLSTACCPDKDLVVIISRTGTNAGDKMSLWKMQGSKKWEVETGGGLDEHEEITALGWSPDGQTIVVTHNPPRITLHSIQDGSEERSLPISPILLHPSPSRLTGVWWFKQERKTDKNALPDMFRRGDVVTGSALSILRTLPLLDPLQDDTLPLNAADLFAFQGNHTRPTSKASGLPDNIASWPALPADPLAASIKPSPRPGDNRPGEELDEKDLTNVDSVLVAADIGGRLHCFLDGSYPLGAVTLGPSCEVKSLMSRNEGPFELLVHAEFKAGDAYVFNNVAPFSVQLPLLGTKAVRRVAENSSAARELTWYIMRVVKEMRNSWFGGEGLDGAREMNLNYVRGLEERQTRYSSDVNPVFDLTCLLTTGKSSPALSDFNQTGDQTSDRGLQKWESMVGEALLKLRDYSEKRVAPACQRLHLILEEVRGWSLLPQLYGSFEISVEEIDECLNLAAQAIVLASWLAAVARQELFRFTEFMLFLRYETGRLSSPDGTHVPRHDILEVNEYLMSGLAASSIDKWFIGPVPHFSPGLLATPHTDSLRTSIDRARQFLADPSNLTWPPITRRKDLSHLDRNIDALVQELTIRCQQVFDRAASAAARKAIVDPSLHNIVRFIEKKASEGSDAVRPAPLIRTRAECDASTPGNLTEHMVVRLPRQEVPSAKCDLLCMARSKQCHEGNSRTSLRIDVAILECRQWHGDASTDVPEENAFENFHVHDLDFFDAQSLVIVGRSEASGAPSVITMVDYADLSYHELDERSYVNAPSKEDIVAETIGLLERNQLASVPMPIRKRLTLKQSRRVGSGSGMSLSVNGRPGRRIACVLDGAGNELEMVDMEGEEEEEAD</sequence>
<keyword evidence="4" id="KW-0833">Ubl conjugation pathway</keyword>
<feature type="domain" description="Anaphase-promoting complex subunit 4-like WD40" evidence="7">
    <location>
        <begin position="29"/>
        <end position="109"/>
    </location>
</feature>
<feature type="domain" description="Anaphase-promoting complex subunit 4 long" evidence="8">
    <location>
        <begin position="307"/>
        <end position="509"/>
    </location>
</feature>
<evidence type="ECO:0000256" key="6">
    <source>
        <dbReference type="SAM" id="MobiDB-lite"/>
    </source>
</evidence>
<dbReference type="OrthoDB" id="10259843at2759"/>
<dbReference type="SUPFAM" id="SSF69322">
    <property type="entry name" value="Tricorn protease domain 2"/>
    <property type="match status" value="1"/>
</dbReference>
<evidence type="ECO:0000259" key="7">
    <source>
        <dbReference type="Pfam" id="PF12894"/>
    </source>
</evidence>
<evidence type="ECO:0000256" key="2">
    <source>
        <dbReference type="ARBA" id="ARBA00022618"/>
    </source>
</evidence>
<keyword evidence="10" id="KW-1185">Reference proteome</keyword>
<feature type="region of interest" description="Disordered" evidence="6">
    <location>
        <begin position="211"/>
        <end position="233"/>
    </location>
</feature>
<dbReference type="PANTHER" id="PTHR13260">
    <property type="entry name" value="ANAPHASE PROMOTING COMPLEX SUBUNIT 4 APC4"/>
    <property type="match status" value="1"/>
</dbReference>
<keyword evidence="5" id="KW-0131">Cell cycle</keyword>
<dbReference type="FunCoup" id="A0A0H2S7P3">
    <property type="interactions" value="344"/>
</dbReference>
<protein>
    <recommendedName>
        <fullName evidence="1">Anaphase-promoting complex subunit 4</fullName>
    </recommendedName>
</protein>
<dbReference type="Pfam" id="PF12896">
    <property type="entry name" value="ANAPC4"/>
    <property type="match status" value="1"/>
</dbReference>
<dbReference type="InterPro" id="IPR024977">
    <property type="entry name" value="Apc4-like_WD40_dom"/>
</dbReference>
<keyword evidence="2" id="KW-0132">Cell division</keyword>
<dbReference type="GO" id="GO:0051301">
    <property type="term" value="P:cell division"/>
    <property type="evidence" value="ECO:0007669"/>
    <property type="project" value="UniProtKB-KW"/>
</dbReference>
<dbReference type="InParanoid" id="A0A0H2S7P3"/>
<dbReference type="Gene3D" id="2.130.10.10">
    <property type="entry name" value="YVTN repeat-like/Quinoprotein amine dehydrogenase"/>
    <property type="match status" value="1"/>
</dbReference>
<dbReference type="Pfam" id="PF12894">
    <property type="entry name" value="ANAPC4_WD40"/>
    <property type="match status" value="1"/>
</dbReference>
<dbReference type="GO" id="GO:0070979">
    <property type="term" value="P:protein K11-linked ubiquitination"/>
    <property type="evidence" value="ECO:0007669"/>
    <property type="project" value="TreeGrafter"/>
</dbReference>
<evidence type="ECO:0000313" key="10">
    <source>
        <dbReference type="Proteomes" id="UP000053477"/>
    </source>
</evidence>
<evidence type="ECO:0000256" key="3">
    <source>
        <dbReference type="ARBA" id="ARBA00022776"/>
    </source>
</evidence>
<dbReference type="GO" id="GO:0034399">
    <property type="term" value="C:nuclear periphery"/>
    <property type="evidence" value="ECO:0007669"/>
    <property type="project" value="TreeGrafter"/>
</dbReference>
<evidence type="ECO:0000256" key="5">
    <source>
        <dbReference type="ARBA" id="ARBA00023306"/>
    </source>
</evidence>
<dbReference type="PANTHER" id="PTHR13260:SF0">
    <property type="entry name" value="ANAPHASE-PROMOTING COMPLEX SUBUNIT 4"/>
    <property type="match status" value="1"/>
</dbReference>
<dbReference type="Proteomes" id="UP000053477">
    <property type="component" value="Unassembled WGS sequence"/>
</dbReference>
<dbReference type="GO" id="GO:0005680">
    <property type="term" value="C:anaphase-promoting complex"/>
    <property type="evidence" value="ECO:0007669"/>
    <property type="project" value="InterPro"/>
</dbReference>
<evidence type="ECO:0000256" key="1">
    <source>
        <dbReference type="ARBA" id="ARBA00016067"/>
    </source>
</evidence>
<gene>
    <name evidence="9" type="ORF">SCHPADRAFT_918366</name>
</gene>
<organism evidence="9 10">
    <name type="scientific">Schizopora paradoxa</name>
    <dbReference type="NCBI Taxonomy" id="27342"/>
    <lineage>
        <taxon>Eukaryota</taxon>
        <taxon>Fungi</taxon>
        <taxon>Dikarya</taxon>
        <taxon>Basidiomycota</taxon>
        <taxon>Agaricomycotina</taxon>
        <taxon>Agaricomycetes</taxon>
        <taxon>Hymenochaetales</taxon>
        <taxon>Schizoporaceae</taxon>
        <taxon>Schizopora</taxon>
    </lineage>
</organism>
<dbReference type="InterPro" id="IPR024790">
    <property type="entry name" value="APC4_long_dom"/>
</dbReference>
<proteinExistence type="predicted"/>
<keyword evidence="3" id="KW-0498">Mitosis</keyword>
<dbReference type="AlphaFoldDB" id="A0A0H2S7P3"/>